<evidence type="ECO:0000256" key="3">
    <source>
        <dbReference type="ARBA" id="ARBA00022989"/>
    </source>
</evidence>
<dbReference type="KEGG" id="abat:CFX1CAM_1134"/>
<evidence type="ECO:0000256" key="1">
    <source>
        <dbReference type="ARBA" id="ARBA00004141"/>
    </source>
</evidence>
<feature type="transmembrane region" description="Helical" evidence="5">
    <location>
        <begin position="466"/>
        <end position="489"/>
    </location>
</feature>
<keyword evidence="3 5" id="KW-1133">Transmembrane helix</keyword>
<dbReference type="AlphaFoldDB" id="A0A1Y6K6G6"/>
<dbReference type="PANTHER" id="PTHR37422">
    <property type="entry name" value="TEICHURONIC ACID BIOSYNTHESIS PROTEIN TUAE"/>
    <property type="match status" value="1"/>
</dbReference>
<dbReference type="PANTHER" id="PTHR37422:SF23">
    <property type="entry name" value="TEICHURONIC ACID BIOSYNTHESIS PROTEIN TUAE"/>
    <property type="match status" value="1"/>
</dbReference>
<feature type="transmembrane region" description="Helical" evidence="5">
    <location>
        <begin position="107"/>
        <end position="126"/>
    </location>
</feature>
<protein>
    <recommendedName>
        <fullName evidence="6">O-antigen ligase-related domain-containing protein</fullName>
    </recommendedName>
</protein>
<organism evidence="7 8">
    <name type="scientific">Candidatus Brevifilum fermentans</name>
    <dbReference type="NCBI Taxonomy" id="1986204"/>
    <lineage>
        <taxon>Bacteria</taxon>
        <taxon>Bacillati</taxon>
        <taxon>Chloroflexota</taxon>
        <taxon>Anaerolineae</taxon>
        <taxon>Anaerolineales</taxon>
        <taxon>Anaerolineaceae</taxon>
        <taxon>Candidatus Brevifilum</taxon>
    </lineage>
</organism>
<dbReference type="Pfam" id="PF04932">
    <property type="entry name" value="Wzy_C"/>
    <property type="match status" value="1"/>
</dbReference>
<feature type="transmembrane region" description="Helical" evidence="5">
    <location>
        <begin position="402"/>
        <end position="423"/>
    </location>
</feature>
<keyword evidence="4 5" id="KW-0472">Membrane</keyword>
<evidence type="ECO:0000256" key="2">
    <source>
        <dbReference type="ARBA" id="ARBA00022692"/>
    </source>
</evidence>
<feature type="transmembrane region" description="Helical" evidence="5">
    <location>
        <begin position="251"/>
        <end position="266"/>
    </location>
</feature>
<comment type="subcellular location">
    <subcellularLocation>
        <location evidence="1">Membrane</location>
        <topology evidence="1">Multi-pass membrane protein</topology>
    </subcellularLocation>
</comment>
<feature type="transmembrane region" description="Helical" evidence="5">
    <location>
        <begin position="370"/>
        <end position="390"/>
    </location>
</feature>
<sequence length="530" mass="58502">MTRRQPDQDALKPAVPGKLLQQRSLREGLVTLSLIAILVLTAGLYALLMVWDGLSPFALILLALVWVLHLWADRWTILPTPLDVPILALIILLPCNLIFSADPPLTLVRIDHLLLSFSLFFAIVRLVKFRKHFPALIFSLLILSIGAGLLGFLATDWQSSILLDFLSPIYEAMSRLTAFVPGASINKNTMGGALAFFPPLLLSLLWDRSAVKKLFSKYPGFRNFPIGFYKLLVFFTLVLTLAVIFLTQSRGAWLGVAAGLYVLLVWKDKRFLWAIPIGVVALFLFLNQTGIGGLSELFALLDQGQDASLQNRLDIWARIISLTRGFPVTGVGLDALNPVYQTFFNPFLFNEPPARLYHAHNSLLAVTIEMGIPALILYVALLSGFGAMAWRAWKRARTVNRVLIMGLVCGTLAHQVFGLMDAYPLGKNLGITMWIYFAVMTALYVHRARMVRSQPLPQVPKATPPAGALLQGALIGLAFWLILSLFALALLRVHVYASLLAAVVAGVYLGVMLVMHPILMAARQNQPSST</sequence>
<dbReference type="InterPro" id="IPR007016">
    <property type="entry name" value="O-antigen_ligase-rel_domated"/>
</dbReference>
<feature type="transmembrane region" description="Helical" evidence="5">
    <location>
        <begin position="54"/>
        <end position="72"/>
    </location>
</feature>
<evidence type="ECO:0000313" key="8">
    <source>
        <dbReference type="Proteomes" id="UP000195514"/>
    </source>
</evidence>
<feature type="domain" description="O-antigen ligase-related" evidence="6">
    <location>
        <begin position="235"/>
        <end position="379"/>
    </location>
</feature>
<evidence type="ECO:0000313" key="7">
    <source>
        <dbReference type="EMBL" id="SMX54199.1"/>
    </source>
</evidence>
<name>A0A1Y6K6G6_9CHLR</name>
<accession>A0A1Y6K6G6</accession>
<dbReference type="EMBL" id="LT859958">
    <property type="protein sequence ID" value="SMX54199.1"/>
    <property type="molecule type" value="Genomic_DNA"/>
</dbReference>
<evidence type="ECO:0000256" key="4">
    <source>
        <dbReference type="ARBA" id="ARBA00023136"/>
    </source>
</evidence>
<feature type="transmembrane region" description="Helical" evidence="5">
    <location>
        <begin position="271"/>
        <end position="291"/>
    </location>
</feature>
<dbReference type="OrthoDB" id="141717at2"/>
<feature type="transmembrane region" description="Helical" evidence="5">
    <location>
        <begin position="429"/>
        <end position="445"/>
    </location>
</feature>
<reference evidence="8" key="1">
    <citation type="submission" date="2017-05" db="EMBL/GenBank/DDBJ databases">
        <authorList>
            <person name="Kirkegaard R."/>
            <person name="Mcilroy J S."/>
        </authorList>
    </citation>
    <scope>NUCLEOTIDE SEQUENCE [LARGE SCALE GENOMIC DNA]</scope>
</reference>
<keyword evidence="2 5" id="KW-0812">Transmembrane</keyword>
<feature type="transmembrane region" description="Helical" evidence="5">
    <location>
        <begin position="28"/>
        <end position="48"/>
    </location>
</feature>
<feature type="transmembrane region" description="Helical" evidence="5">
    <location>
        <begin position="133"/>
        <end position="154"/>
    </location>
</feature>
<keyword evidence="8" id="KW-1185">Reference proteome</keyword>
<dbReference type="InterPro" id="IPR051533">
    <property type="entry name" value="WaaL-like"/>
</dbReference>
<dbReference type="RefSeq" id="WP_087862066.1">
    <property type="nucleotide sequence ID" value="NZ_LT859958.1"/>
</dbReference>
<gene>
    <name evidence="7" type="ORF">CFX1CAM_1134</name>
</gene>
<feature type="transmembrane region" description="Helical" evidence="5">
    <location>
        <begin position="189"/>
        <end position="206"/>
    </location>
</feature>
<feature type="transmembrane region" description="Helical" evidence="5">
    <location>
        <begin position="84"/>
        <end position="101"/>
    </location>
</feature>
<feature type="transmembrane region" description="Helical" evidence="5">
    <location>
        <begin position="227"/>
        <end position="245"/>
    </location>
</feature>
<dbReference type="GO" id="GO:0016020">
    <property type="term" value="C:membrane"/>
    <property type="evidence" value="ECO:0007669"/>
    <property type="project" value="UniProtKB-SubCell"/>
</dbReference>
<evidence type="ECO:0000256" key="5">
    <source>
        <dbReference type="SAM" id="Phobius"/>
    </source>
</evidence>
<dbReference type="Proteomes" id="UP000195514">
    <property type="component" value="Chromosome I"/>
</dbReference>
<evidence type="ECO:0000259" key="6">
    <source>
        <dbReference type="Pfam" id="PF04932"/>
    </source>
</evidence>
<proteinExistence type="predicted"/>
<feature type="transmembrane region" description="Helical" evidence="5">
    <location>
        <begin position="495"/>
        <end position="515"/>
    </location>
</feature>